<sequence length="253" mass="28049">MEQSNVRVVLVNTRFPENVGMAVRACANMGCNDLRLVTPERWIPEKAAPLATPKGQDLLHRVQVQESLLEAIGSCHCTIATTARTGGWRKALLNPWEAAALVAEAQLKGEKAALVFGSEDRGLENSEIELCQHIATIPTSGLASSLNLAQAVLLMLYECAKAVRTKEGSLPKDHLGQDEAHITAEDGERLMGAWEEALTRLDVLHGNNPAYFLMPWRRFFARARLRHHEYDAFMGLCRQILSRVAKKEQKGTK</sequence>
<dbReference type="Proteomes" id="UP000886752">
    <property type="component" value="Unassembled WGS sequence"/>
</dbReference>
<reference evidence="6" key="2">
    <citation type="submission" date="2021-04" db="EMBL/GenBank/DDBJ databases">
        <authorList>
            <person name="Gilroy R."/>
        </authorList>
    </citation>
    <scope>NUCLEOTIDE SEQUENCE</scope>
    <source>
        <strain evidence="6">ChiHecec2B26-446</strain>
    </source>
</reference>
<dbReference type="GO" id="GO:0008173">
    <property type="term" value="F:RNA methyltransferase activity"/>
    <property type="evidence" value="ECO:0007669"/>
    <property type="project" value="InterPro"/>
</dbReference>
<organism evidence="6 7">
    <name type="scientific">Candidatus Desulfovibrio intestinipullorum</name>
    <dbReference type="NCBI Taxonomy" id="2838536"/>
    <lineage>
        <taxon>Bacteria</taxon>
        <taxon>Pseudomonadati</taxon>
        <taxon>Thermodesulfobacteriota</taxon>
        <taxon>Desulfovibrionia</taxon>
        <taxon>Desulfovibrionales</taxon>
        <taxon>Desulfovibrionaceae</taxon>
        <taxon>Desulfovibrio</taxon>
    </lineage>
</organism>
<evidence type="ECO:0000256" key="1">
    <source>
        <dbReference type="ARBA" id="ARBA00007228"/>
    </source>
</evidence>
<dbReference type="EMBL" id="DXHV01000005">
    <property type="protein sequence ID" value="HIV99613.1"/>
    <property type="molecule type" value="Genomic_DNA"/>
</dbReference>
<dbReference type="AlphaFoldDB" id="A0A9D1TNR2"/>
<name>A0A9D1TNR2_9BACT</name>
<reference evidence="6" key="1">
    <citation type="journal article" date="2021" name="PeerJ">
        <title>Extensive microbial diversity within the chicken gut microbiome revealed by metagenomics and culture.</title>
        <authorList>
            <person name="Gilroy R."/>
            <person name="Ravi A."/>
            <person name="Getino M."/>
            <person name="Pursley I."/>
            <person name="Horton D.L."/>
            <person name="Alikhan N.F."/>
            <person name="Baker D."/>
            <person name="Gharbi K."/>
            <person name="Hall N."/>
            <person name="Watson M."/>
            <person name="Adriaenssens E.M."/>
            <person name="Foster-Nyarko E."/>
            <person name="Jarju S."/>
            <person name="Secka A."/>
            <person name="Antonio M."/>
            <person name="Oren A."/>
            <person name="Chaudhuri R.R."/>
            <person name="La Ragione R."/>
            <person name="Hildebrand F."/>
            <person name="Pallen M.J."/>
        </authorList>
    </citation>
    <scope>NUCLEOTIDE SEQUENCE</scope>
    <source>
        <strain evidence="6">ChiHecec2B26-446</strain>
    </source>
</reference>
<gene>
    <name evidence="6" type="ORF">H9894_00215</name>
</gene>
<evidence type="ECO:0000256" key="4">
    <source>
        <dbReference type="ARBA" id="ARBA00022691"/>
    </source>
</evidence>
<dbReference type="SUPFAM" id="SSF75217">
    <property type="entry name" value="alpha/beta knot"/>
    <property type="match status" value="1"/>
</dbReference>
<keyword evidence="3" id="KW-0808">Transferase</keyword>
<dbReference type="PIRSF" id="PIRSF004808">
    <property type="entry name" value="LasT"/>
    <property type="match status" value="1"/>
</dbReference>
<dbReference type="Gene3D" id="3.40.1280.10">
    <property type="match status" value="1"/>
</dbReference>
<protein>
    <submittedName>
        <fullName evidence="6">RNA methyltransferase</fullName>
    </submittedName>
</protein>
<dbReference type="GO" id="GO:0005829">
    <property type="term" value="C:cytosol"/>
    <property type="evidence" value="ECO:0007669"/>
    <property type="project" value="TreeGrafter"/>
</dbReference>
<evidence type="ECO:0000313" key="7">
    <source>
        <dbReference type="Proteomes" id="UP000886752"/>
    </source>
</evidence>
<dbReference type="GO" id="GO:0003723">
    <property type="term" value="F:RNA binding"/>
    <property type="evidence" value="ECO:0007669"/>
    <property type="project" value="InterPro"/>
</dbReference>
<proteinExistence type="inferred from homology"/>
<evidence type="ECO:0000256" key="3">
    <source>
        <dbReference type="ARBA" id="ARBA00022679"/>
    </source>
</evidence>
<dbReference type="GO" id="GO:0002128">
    <property type="term" value="P:tRNA nucleoside ribose methylation"/>
    <property type="evidence" value="ECO:0007669"/>
    <property type="project" value="TreeGrafter"/>
</dbReference>
<dbReference type="CDD" id="cd18093">
    <property type="entry name" value="SpoU-like_TrmJ"/>
    <property type="match status" value="1"/>
</dbReference>
<dbReference type="Gene3D" id="1.10.8.590">
    <property type="match status" value="1"/>
</dbReference>
<dbReference type="InterPro" id="IPR001537">
    <property type="entry name" value="SpoU_MeTrfase"/>
</dbReference>
<keyword evidence="2 6" id="KW-0489">Methyltransferase</keyword>
<comment type="caution">
    <text evidence="6">The sequence shown here is derived from an EMBL/GenBank/DDBJ whole genome shotgun (WGS) entry which is preliminary data.</text>
</comment>
<accession>A0A9D1TNR2</accession>
<keyword evidence="4" id="KW-0949">S-adenosyl-L-methionine</keyword>
<evidence type="ECO:0000259" key="5">
    <source>
        <dbReference type="Pfam" id="PF00588"/>
    </source>
</evidence>
<dbReference type="Pfam" id="PF00588">
    <property type="entry name" value="SpoU_methylase"/>
    <property type="match status" value="1"/>
</dbReference>
<dbReference type="PANTHER" id="PTHR42786:SF2">
    <property type="entry name" value="TRNA (CYTIDINE_URIDINE-2'-O-)-METHYLTRANSFERASE TRMJ"/>
    <property type="match status" value="1"/>
</dbReference>
<evidence type="ECO:0000313" key="6">
    <source>
        <dbReference type="EMBL" id="HIV99613.1"/>
    </source>
</evidence>
<dbReference type="InterPro" id="IPR004384">
    <property type="entry name" value="RNA_MeTrfase_TrmJ/LasT"/>
</dbReference>
<dbReference type="PANTHER" id="PTHR42786">
    <property type="entry name" value="TRNA/RRNA METHYLTRANSFERASE"/>
    <property type="match status" value="1"/>
</dbReference>
<dbReference type="InterPro" id="IPR029026">
    <property type="entry name" value="tRNA_m1G_MTases_N"/>
</dbReference>
<comment type="similarity">
    <text evidence="1">Belongs to the class IV-like SAM-binding methyltransferase superfamily. RNA methyltransferase TrmH family.</text>
</comment>
<evidence type="ECO:0000256" key="2">
    <source>
        <dbReference type="ARBA" id="ARBA00022603"/>
    </source>
</evidence>
<feature type="domain" description="tRNA/rRNA methyltransferase SpoU type" evidence="5">
    <location>
        <begin position="6"/>
        <end position="157"/>
    </location>
</feature>
<dbReference type="InterPro" id="IPR029028">
    <property type="entry name" value="Alpha/beta_knot_MTases"/>
</dbReference>